<name>A0ABV5S9R1_9ACTN</name>
<feature type="domain" description="FtsX extracellular" evidence="1">
    <location>
        <begin position="13"/>
        <end position="111"/>
    </location>
</feature>
<comment type="caution">
    <text evidence="2">The sequence shown here is derived from an EMBL/GenBank/DDBJ whole genome shotgun (WGS) entry which is preliminary data.</text>
</comment>
<gene>
    <name evidence="2" type="ORF">ACFFSA_35310</name>
</gene>
<reference evidence="2 3" key="1">
    <citation type="submission" date="2024-09" db="EMBL/GenBank/DDBJ databases">
        <authorList>
            <person name="Sun Q."/>
            <person name="Mori K."/>
        </authorList>
    </citation>
    <scope>NUCLEOTIDE SEQUENCE [LARGE SCALE GENOMIC DNA]</scope>
    <source>
        <strain evidence="2 3">JCM 3143</strain>
    </source>
</reference>
<dbReference type="Gene3D" id="3.30.70.3040">
    <property type="match status" value="2"/>
</dbReference>
<evidence type="ECO:0000313" key="3">
    <source>
        <dbReference type="Proteomes" id="UP001589532"/>
    </source>
</evidence>
<dbReference type="Proteomes" id="UP001589532">
    <property type="component" value="Unassembled WGS sequence"/>
</dbReference>
<accession>A0ABV5S9R1</accession>
<evidence type="ECO:0000259" key="1">
    <source>
        <dbReference type="Pfam" id="PF18075"/>
    </source>
</evidence>
<keyword evidence="3" id="KW-1185">Reference proteome</keyword>
<evidence type="ECO:0000313" key="2">
    <source>
        <dbReference type="EMBL" id="MFB9628382.1"/>
    </source>
</evidence>
<feature type="domain" description="FtsX extracellular" evidence="1">
    <location>
        <begin position="132"/>
        <end position="239"/>
    </location>
</feature>
<dbReference type="RefSeq" id="WP_345000514.1">
    <property type="nucleotide sequence ID" value="NZ_BAAAXV010000009.1"/>
</dbReference>
<proteinExistence type="predicted"/>
<dbReference type="Pfam" id="PF18075">
    <property type="entry name" value="FtsX_ECD"/>
    <property type="match status" value="2"/>
</dbReference>
<dbReference type="InterPro" id="IPR040690">
    <property type="entry name" value="FtsX_ECD"/>
</dbReference>
<protein>
    <submittedName>
        <fullName evidence="2">Permease-like cell division protein FtsX</fullName>
    </submittedName>
</protein>
<sequence length="269" mass="30355">MPSSEVSATDQWEIVVFLCTPAAYGCHKRGVTEKQKRALRMFLEGMPELSDVRFVDRAGAYGNFRQDFASNKTLLKAVWAKDLPESFRLKVKQGADRDRVRIAAARRTGVDMAIDLAEIYDDPHRTSEWDASVFLCVEDSAMRPCLSGRGKANGAVVTPEERKAIVAAIKRTPAVESYVYEDQATAYRNFRELYADNEALIDATLLSDMPESYRLKLRSEADWNAVSRRLARLRGVSQVYNQRCMDAKLKLDVEYGRGDLPESKVCAPR</sequence>
<dbReference type="EMBL" id="JBHMBW010000041">
    <property type="protein sequence ID" value="MFB9628382.1"/>
    <property type="molecule type" value="Genomic_DNA"/>
</dbReference>
<organism evidence="2 3">
    <name type="scientific">Nonomuraea helvata</name>
    <dbReference type="NCBI Taxonomy" id="37484"/>
    <lineage>
        <taxon>Bacteria</taxon>
        <taxon>Bacillati</taxon>
        <taxon>Actinomycetota</taxon>
        <taxon>Actinomycetes</taxon>
        <taxon>Streptosporangiales</taxon>
        <taxon>Streptosporangiaceae</taxon>
        <taxon>Nonomuraea</taxon>
    </lineage>
</organism>